<dbReference type="AlphaFoldDB" id="A0A411YBK3"/>
<dbReference type="RefSeq" id="WP_131153631.1">
    <property type="nucleotide sequence ID" value="NZ_CP036402.1"/>
</dbReference>
<feature type="short sequence motif" description="Histidine triad motif" evidence="2 3">
    <location>
        <begin position="98"/>
        <end position="102"/>
    </location>
</feature>
<feature type="domain" description="HIT" evidence="4">
    <location>
        <begin position="6"/>
        <end position="114"/>
    </location>
</feature>
<dbReference type="OrthoDB" id="9784774at2"/>
<reference evidence="5 6" key="1">
    <citation type="submission" date="2019-01" db="EMBL/GenBank/DDBJ databases">
        <title>Egibacter rhizosphaerae EGI 80759T.</title>
        <authorList>
            <person name="Chen D.-D."/>
            <person name="Tian Y."/>
            <person name="Jiao J.-Y."/>
            <person name="Zhang X.-T."/>
            <person name="Zhang Y.-G."/>
            <person name="Zhang Y."/>
            <person name="Xiao M."/>
            <person name="Shu W.-S."/>
            <person name="Li W.-J."/>
        </authorList>
    </citation>
    <scope>NUCLEOTIDE SEQUENCE [LARGE SCALE GENOMIC DNA]</scope>
    <source>
        <strain evidence="5 6">EGI 80759</strain>
    </source>
</reference>
<evidence type="ECO:0000313" key="6">
    <source>
        <dbReference type="Proteomes" id="UP000291469"/>
    </source>
</evidence>
<dbReference type="InterPro" id="IPR019808">
    <property type="entry name" value="Histidine_triad_CS"/>
</dbReference>
<accession>A0A411YBK3</accession>
<evidence type="ECO:0000256" key="1">
    <source>
        <dbReference type="PIRSR" id="PIRSR601310-1"/>
    </source>
</evidence>
<sequence>MSEECIFCQIVAGDIPSDHVASDDGLVAFRDISPRAPAHVLVVPERHIPSAHDLTEADEALLGRCFALARRVAEQEGIADGYRVVTNIGERGGQAVFHLHFHVLGGKQLGTVDGRVPESA</sequence>
<dbReference type="Gene3D" id="3.30.428.10">
    <property type="entry name" value="HIT-like"/>
    <property type="match status" value="1"/>
</dbReference>
<dbReference type="InterPro" id="IPR001310">
    <property type="entry name" value="Histidine_triad_HIT"/>
</dbReference>
<keyword evidence="6" id="KW-1185">Reference proteome</keyword>
<dbReference type="PRINTS" id="PR00332">
    <property type="entry name" value="HISTRIAD"/>
</dbReference>
<dbReference type="KEGG" id="erz:ER308_03010"/>
<dbReference type="Pfam" id="PF01230">
    <property type="entry name" value="HIT"/>
    <property type="match status" value="1"/>
</dbReference>
<dbReference type="PROSITE" id="PS00892">
    <property type="entry name" value="HIT_1"/>
    <property type="match status" value="1"/>
</dbReference>
<evidence type="ECO:0000256" key="3">
    <source>
        <dbReference type="PROSITE-ProRule" id="PRU00464"/>
    </source>
</evidence>
<gene>
    <name evidence="5" type="ORF">ER308_03010</name>
</gene>
<dbReference type="PROSITE" id="PS51084">
    <property type="entry name" value="HIT_2"/>
    <property type="match status" value="1"/>
</dbReference>
<protein>
    <submittedName>
        <fullName evidence="5">Histidine triad nucleotide-binding protein</fullName>
    </submittedName>
</protein>
<dbReference type="GO" id="GO:0003824">
    <property type="term" value="F:catalytic activity"/>
    <property type="evidence" value="ECO:0007669"/>
    <property type="project" value="InterPro"/>
</dbReference>
<organism evidence="5 6">
    <name type="scientific">Egibacter rhizosphaerae</name>
    <dbReference type="NCBI Taxonomy" id="1670831"/>
    <lineage>
        <taxon>Bacteria</taxon>
        <taxon>Bacillati</taxon>
        <taxon>Actinomycetota</taxon>
        <taxon>Nitriliruptoria</taxon>
        <taxon>Egibacterales</taxon>
        <taxon>Egibacteraceae</taxon>
        <taxon>Egibacter</taxon>
    </lineage>
</organism>
<dbReference type="EMBL" id="CP036402">
    <property type="protein sequence ID" value="QBI18633.1"/>
    <property type="molecule type" value="Genomic_DNA"/>
</dbReference>
<evidence type="ECO:0000256" key="2">
    <source>
        <dbReference type="PIRSR" id="PIRSR601310-3"/>
    </source>
</evidence>
<dbReference type="InterPro" id="IPR011146">
    <property type="entry name" value="HIT-like"/>
</dbReference>
<dbReference type="CDD" id="cd01276">
    <property type="entry name" value="PKCI_related"/>
    <property type="match status" value="1"/>
</dbReference>
<proteinExistence type="predicted"/>
<name>A0A411YBK3_9ACTN</name>
<evidence type="ECO:0000259" key="4">
    <source>
        <dbReference type="PROSITE" id="PS51084"/>
    </source>
</evidence>
<dbReference type="PANTHER" id="PTHR23089">
    <property type="entry name" value="HISTIDINE TRIAD HIT PROTEIN"/>
    <property type="match status" value="1"/>
</dbReference>
<feature type="active site" description="Tele-AMP-histidine intermediate" evidence="1">
    <location>
        <position position="100"/>
    </location>
</feature>
<evidence type="ECO:0000313" key="5">
    <source>
        <dbReference type="EMBL" id="QBI18633.1"/>
    </source>
</evidence>
<dbReference type="SUPFAM" id="SSF54197">
    <property type="entry name" value="HIT-like"/>
    <property type="match status" value="1"/>
</dbReference>
<dbReference type="Proteomes" id="UP000291469">
    <property type="component" value="Chromosome"/>
</dbReference>
<dbReference type="InterPro" id="IPR036265">
    <property type="entry name" value="HIT-like_sf"/>
</dbReference>